<keyword evidence="2" id="KW-1185">Reference proteome</keyword>
<dbReference type="AlphaFoldDB" id="A0A9P6IVT8"/>
<dbReference type="SUPFAM" id="SSF52047">
    <property type="entry name" value="RNI-like"/>
    <property type="match status" value="1"/>
</dbReference>
<protein>
    <recommendedName>
        <fullName evidence="3">RNI-like protein</fullName>
    </recommendedName>
</protein>
<name>A0A9P6IVT8_MORAP</name>
<dbReference type="InterPro" id="IPR032675">
    <property type="entry name" value="LRR_dom_sf"/>
</dbReference>
<comment type="caution">
    <text evidence="1">The sequence shown here is derived from an EMBL/GenBank/DDBJ whole genome shotgun (WGS) entry which is preliminary data.</text>
</comment>
<reference evidence="1" key="1">
    <citation type="journal article" date="2020" name="Fungal Divers.">
        <title>Resolving the Mortierellaceae phylogeny through synthesis of multi-gene phylogenetics and phylogenomics.</title>
        <authorList>
            <person name="Vandepol N."/>
            <person name="Liber J."/>
            <person name="Desiro A."/>
            <person name="Na H."/>
            <person name="Kennedy M."/>
            <person name="Barry K."/>
            <person name="Grigoriev I.V."/>
            <person name="Miller A.N."/>
            <person name="O'Donnell K."/>
            <person name="Stajich J.E."/>
            <person name="Bonito G."/>
        </authorList>
    </citation>
    <scope>NUCLEOTIDE SEQUENCE</scope>
    <source>
        <strain evidence="1">CK1249</strain>
    </source>
</reference>
<evidence type="ECO:0000313" key="1">
    <source>
        <dbReference type="EMBL" id="KAF9950223.1"/>
    </source>
</evidence>
<dbReference type="EMBL" id="JAAAHY010001327">
    <property type="protein sequence ID" value="KAF9950223.1"/>
    <property type="molecule type" value="Genomic_DNA"/>
</dbReference>
<organism evidence="1 2">
    <name type="scientific">Mortierella alpina</name>
    <name type="common">Oleaginous fungus</name>
    <name type="synonym">Mortierella renispora</name>
    <dbReference type="NCBI Taxonomy" id="64518"/>
    <lineage>
        <taxon>Eukaryota</taxon>
        <taxon>Fungi</taxon>
        <taxon>Fungi incertae sedis</taxon>
        <taxon>Mucoromycota</taxon>
        <taxon>Mortierellomycotina</taxon>
        <taxon>Mortierellomycetes</taxon>
        <taxon>Mortierellales</taxon>
        <taxon>Mortierellaceae</taxon>
        <taxon>Mortierella</taxon>
    </lineage>
</organism>
<evidence type="ECO:0000313" key="2">
    <source>
        <dbReference type="Proteomes" id="UP000738359"/>
    </source>
</evidence>
<dbReference type="PANTHER" id="PTHR47679">
    <property type="entry name" value="PROTEIN TORNADO 1"/>
    <property type="match status" value="1"/>
</dbReference>
<evidence type="ECO:0008006" key="3">
    <source>
        <dbReference type="Google" id="ProtNLM"/>
    </source>
</evidence>
<gene>
    <name evidence="1" type="ORF">BGZ70_001457</name>
</gene>
<dbReference type="PANTHER" id="PTHR47679:SF2">
    <property type="entry name" value="C-TERMINAL OF ROC (COR) DOMAIN-CONTAINING PROTEIN"/>
    <property type="match status" value="1"/>
</dbReference>
<dbReference type="Gene3D" id="3.80.10.10">
    <property type="entry name" value="Ribonuclease Inhibitor"/>
    <property type="match status" value="1"/>
</dbReference>
<proteinExistence type="predicted"/>
<accession>A0A9P6IVT8</accession>
<sequence length="500" mass="54206">MLRIVPHRIKHFPSVVLDVVLSTTIECAPVGFPAAAPSLAPVALPADTPINHPTGPYRPDAITNLLNPPPASATKGSETNSTMICPESVPGVAIAADPSTDVSLTEPLHSTMTRRTTTHIQRQLKSVTAAVEHATESGNPLDSAAIMALINSKLVSTSTASAAIVIADESHFREYMVEKVDGLTAICDEIGNNVIKALQNQQLMLDRLALIQQKAEGILFRTKFRLHFICECGEHTKPTGNAIPHHLHLAKHEGYAINKPTEFFEKYGPSLMLMLEMLKVGANVAAISSVTSKVIEGVDYTLAYLEQNRAQIQNPNGVDIDDDARLSMQDLTSYLNGVEGLEGTDLRQLGSFLAANSSDNLLGNLYRMMTDKGHVNFDICTTMPGLDSGEYCTVSLGSKIRAAEFFDALAKARRIDDLNITFDWECDRRDLESLRDALGKSRLSVEMVAGSIGGKEFRILAETLKTNSALTTLDLRDNKIRSKGAQALAKALKTNSTLTI</sequence>
<dbReference type="SMART" id="SM00368">
    <property type="entry name" value="LRR_RI"/>
    <property type="match status" value="1"/>
</dbReference>
<dbReference type="Proteomes" id="UP000738359">
    <property type="component" value="Unassembled WGS sequence"/>
</dbReference>
<dbReference type="OrthoDB" id="333024at2759"/>